<organism evidence="6 7">
    <name type="scientific">Acidianus infernus</name>
    <dbReference type="NCBI Taxonomy" id="12915"/>
    <lineage>
        <taxon>Archaea</taxon>
        <taxon>Thermoproteota</taxon>
        <taxon>Thermoprotei</taxon>
        <taxon>Sulfolobales</taxon>
        <taxon>Sulfolobaceae</taxon>
        <taxon>Acidianus</taxon>
    </lineage>
</organism>
<dbReference type="SMART" id="SM00344">
    <property type="entry name" value="HTH_ASNC"/>
    <property type="match status" value="1"/>
</dbReference>
<evidence type="ECO:0000313" key="6">
    <source>
        <dbReference type="EMBL" id="MUM64838.1"/>
    </source>
</evidence>
<keyword evidence="2" id="KW-0238">DNA-binding</keyword>
<dbReference type="PANTHER" id="PTHR30154:SF34">
    <property type="entry name" value="TRANSCRIPTIONAL REGULATOR AZLB"/>
    <property type="match status" value="1"/>
</dbReference>
<dbReference type="GO" id="GO:0043200">
    <property type="term" value="P:response to amino acid"/>
    <property type="evidence" value="ECO:0007669"/>
    <property type="project" value="TreeGrafter"/>
</dbReference>
<evidence type="ECO:0000256" key="4">
    <source>
        <dbReference type="ARBA" id="ARBA00029440"/>
    </source>
</evidence>
<dbReference type="GO" id="GO:0043565">
    <property type="term" value="F:sequence-specific DNA binding"/>
    <property type="evidence" value="ECO:0007669"/>
    <property type="project" value="InterPro"/>
</dbReference>
<dbReference type="GO" id="GO:0005829">
    <property type="term" value="C:cytosol"/>
    <property type="evidence" value="ECO:0007669"/>
    <property type="project" value="TreeGrafter"/>
</dbReference>
<dbReference type="EMBL" id="WFIY01000004">
    <property type="protein sequence ID" value="MUM64838.1"/>
    <property type="molecule type" value="Genomic_DNA"/>
</dbReference>
<dbReference type="PROSITE" id="PS50956">
    <property type="entry name" value="HTH_ASNC_2"/>
    <property type="match status" value="1"/>
</dbReference>
<dbReference type="Pfam" id="PF01037">
    <property type="entry name" value="AsnC_trans_reg"/>
    <property type="match status" value="1"/>
</dbReference>
<dbReference type="InterPro" id="IPR019888">
    <property type="entry name" value="Tscrpt_reg_AsnC-like"/>
</dbReference>
<dbReference type="InterPro" id="IPR036390">
    <property type="entry name" value="WH_DNA-bd_sf"/>
</dbReference>
<dbReference type="AlphaFoldDB" id="A0A6A9QLP5"/>
<dbReference type="InterPro" id="IPR011991">
    <property type="entry name" value="ArsR-like_HTH"/>
</dbReference>
<dbReference type="SUPFAM" id="SSF54909">
    <property type="entry name" value="Dimeric alpha+beta barrel"/>
    <property type="match status" value="1"/>
</dbReference>
<dbReference type="PRINTS" id="PR00033">
    <property type="entry name" value="HTHASNC"/>
</dbReference>
<dbReference type="InterPro" id="IPR000485">
    <property type="entry name" value="AsnC-type_HTH_dom"/>
</dbReference>
<sequence>MYIMELDDVDLKILKIIQNDAKYPLEKIAEEVKVPKSTVAYRIKKMEKMGVIKGYFTYVDPASLNLDYLVITLVRARYGKDYHDSLGKKLSQLPGVWGVYFVLGDMDFVVLARFKNREDFMKNFLEKLINMPEIERTSTHVVAKVYRETPYVIIDEGKANNEEIKNGK</sequence>
<accession>A0A6A9QLP5</accession>
<keyword evidence="3" id="KW-0804">Transcription</keyword>
<protein>
    <submittedName>
        <fullName evidence="6">Winged helix-turn-helix transcriptional regulator</fullName>
    </submittedName>
</protein>
<comment type="caution">
    <text evidence="6">The sequence shown here is derived from an EMBL/GenBank/DDBJ whole genome shotgun (WGS) entry which is preliminary data.</text>
</comment>
<keyword evidence="7" id="KW-1185">Reference proteome</keyword>
<dbReference type="Gene3D" id="1.10.10.10">
    <property type="entry name" value="Winged helix-like DNA-binding domain superfamily/Winged helix DNA-binding domain"/>
    <property type="match status" value="1"/>
</dbReference>
<evidence type="ECO:0000256" key="1">
    <source>
        <dbReference type="ARBA" id="ARBA00023015"/>
    </source>
</evidence>
<dbReference type="InterPro" id="IPR036388">
    <property type="entry name" value="WH-like_DNA-bd_sf"/>
</dbReference>
<reference evidence="6 7" key="1">
    <citation type="submission" date="2019-10" db="EMBL/GenBank/DDBJ databases">
        <title>Genome Sequences from Six Type Strain Members of the Archaeal Family Sulfolobaceae: Acidianus ambivalens, Acidianus infernus, Metallosphaera prunae, Stygiolobus azoricus, Sulfolobus metallicus, and Sulfurisphaera ohwakuensis.</title>
        <authorList>
            <person name="Counts J.A."/>
            <person name="Kelly R.M."/>
        </authorList>
    </citation>
    <scope>NUCLEOTIDE SEQUENCE [LARGE SCALE GENOMIC DNA]</scope>
    <source>
        <strain evidence="6 7">DSM 3191</strain>
    </source>
</reference>
<dbReference type="Proteomes" id="UP000440125">
    <property type="component" value="Unassembled WGS sequence"/>
</dbReference>
<feature type="domain" description="HTH asnC-type" evidence="5">
    <location>
        <begin position="6"/>
        <end position="67"/>
    </location>
</feature>
<evidence type="ECO:0000259" key="5">
    <source>
        <dbReference type="PROSITE" id="PS50956"/>
    </source>
</evidence>
<evidence type="ECO:0000313" key="7">
    <source>
        <dbReference type="Proteomes" id="UP000440125"/>
    </source>
</evidence>
<dbReference type="Gene3D" id="3.30.70.920">
    <property type="match status" value="1"/>
</dbReference>
<dbReference type="SUPFAM" id="SSF46785">
    <property type="entry name" value="Winged helix' DNA-binding domain"/>
    <property type="match status" value="1"/>
</dbReference>
<dbReference type="InterPro" id="IPR011008">
    <property type="entry name" value="Dimeric_a/b-barrel"/>
</dbReference>
<dbReference type="Pfam" id="PF13412">
    <property type="entry name" value="HTH_24"/>
    <property type="match status" value="1"/>
</dbReference>
<dbReference type="PANTHER" id="PTHR30154">
    <property type="entry name" value="LEUCINE-RESPONSIVE REGULATORY PROTEIN"/>
    <property type="match status" value="1"/>
</dbReference>
<keyword evidence="1" id="KW-0805">Transcription regulation</keyword>
<dbReference type="CDD" id="cd00090">
    <property type="entry name" value="HTH_ARSR"/>
    <property type="match status" value="1"/>
</dbReference>
<gene>
    <name evidence="6" type="ORF">D1867_06185</name>
</gene>
<name>A0A6A9QLP5_ACIIN</name>
<comment type="pathway">
    <text evidence="4">Amino-acid biosynthesis.</text>
</comment>
<proteinExistence type="predicted"/>
<evidence type="ECO:0000256" key="2">
    <source>
        <dbReference type="ARBA" id="ARBA00023125"/>
    </source>
</evidence>
<evidence type="ECO:0000256" key="3">
    <source>
        <dbReference type="ARBA" id="ARBA00023163"/>
    </source>
</evidence>
<dbReference type="InterPro" id="IPR019887">
    <property type="entry name" value="Tscrpt_reg_AsnC/Lrp_C"/>
</dbReference>